<keyword evidence="8 11" id="KW-1133">Transmembrane helix</keyword>
<evidence type="ECO:0000256" key="6">
    <source>
        <dbReference type="ARBA" id="ARBA00022801"/>
    </source>
</evidence>
<feature type="transmembrane region" description="Helical" evidence="11">
    <location>
        <begin position="182"/>
        <end position="203"/>
    </location>
</feature>
<keyword evidence="10 11" id="KW-0472">Membrane</keyword>
<dbReference type="Gene3D" id="3.30.2010.10">
    <property type="entry name" value="Metalloproteases ('zincins'), catalytic domain"/>
    <property type="match status" value="1"/>
</dbReference>
<dbReference type="InterPro" id="IPR001915">
    <property type="entry name" value="Peptidase_M48"/>
</dbReference>
<sequence length="291" mass="31484">MLKVALLLGLLTSLLLLTGYAIGLYFGNPIGAIEVALIMAAIFNFISYFYSDKIVLAMTGARIISPREYPRLHRIVERVANMANIPKPKVAIINSTAPNAFATGRGPGKSVVAVTKGLLNLLDEEEIEAVIGHEIAHIRNRDVLIATIAATIAGAISYLAYIGRWGLYFGSFSDRRRGGESAAAALLAAILAPIAALIIQAAISRSREYLADEIGAKITRKPLELASALRKIAEARNVGLTLNVNPATSHLWIINPLRAGAIAELFSTHPPIEKRIERLKKIARELGYYIP</sequence>
<evidence type="ECO:0000256" key="8">
    <source>
        <dbReference type="ARBA" id="ARBA00022989"/>
    </source>
</evidence>
<dbReference type="AlphaFoldDB" id="A0A497ETJ6"/>
<dbReference type="Pfam" id="PF01435">
    <property type="entry name" value="Peptidase_M48"/>
    <property type="match status" value="1"/>
</dbReference>
<name>A0A497ETJ6_9CREN</name>
<feature type="binding site" evidence="11">
    <location>
        <position position="137"/>
    </location>
    <ligand>
        <name>Zn(2+)</name>
        <dbReference type="ChEBI" id="CHEBI:29105"/>
        <note>catalytic</note>
    </ligand>
</feature>
<feature type="transmembrane region" description="Helical" evidence="11">
    <location>
        <begin position="31"/>
        <end position="50"/>
    </location>
</feature>
<dbReference type="GO" id="GO:0004222">
    <property type="term" value="F:metalloendopeptidase activity"/>
    <property type="evidence" value="ECO:0007669"/>
    <property type="project" value="UniProtKB-UniRule"/>
</dbReference>
<keyword evidence="7 11" id="KW-0862">Zinc</keyword>
<gene>
    <name evidence="11" type="primary">htpX</name>
    <name evidence="13" type="ORF">DRJ21_01650</name>
</gene>
<proteinExistence type="inferred from homology"/>
<evidence type="ECO:0000256" key="11">
    <source>
        <dbReference type="HAMAP-Rule" id="MF_00188"/>
    </source>
</evidence>
<evidence type="ECO:0000256" key="5">
    <source>
        <dbReference type="ARBA" id="ARBA00022723"/>
    </source>
</evidence>
<dbReference type="GO" id="GO:0005886">
    <property type="term" value="C:plasma membrane"/>
    <property type="evidence" value="ECO:0007669"/>
    <property type="project" value="UniProtKB-SubCell"/>
</dbReference>
<evidence type="ECO:0000256" key="7">
    <source>
        <dbReference type="ARBA" id="ARBA00022833"/>
    </source>
</evidence>
<keyword evidence="5 11" id="KW-0479">Metal-binding</keyword>
<dbReference type="PANTHER" id="PTHR43221">
    <property type="entry name" value="PROTEASE HTPX"/>
    <property type="match status" value="1"/>
</dbReference>
<dbReference type="InterPro" id="IPR022919">
    <property type="entry name" value="Pept_M48_protease_HtpX"/>
</dbReference>
<keyword evidence="9 11" id="KW-0482">Metalloprotease</keyword>
<comment type="similarity">
    <text evidence="1 11">Belongs to the peptidase M48B family.</text>
</comment>
<accession>A0A497ETJ6</accession>
<feature type="binding site" evidence="11">
    <location>
        <position position="133"/>
    </location>
    <ligand>
        <name>Zn(2+)</name>
        <dbReference type="ChEBI" id="CHEBI:29105"/>
        <note>catalytic</note>
    </ligand>
</feature>
<comment type="cofactor">
    <cofactor evidence="11">
        <name>Zn(2+)</name>
        <dbReference type="ChEBI" id="CHEBI:29105"/>
    </cofactor>
    <text evidence="11">Binds 1 zinc ion per subunit.</text>
</comment>
<dbReference type="EMBL" id="QMQY01000058">
    <property type="protein sequence ID" value="RLE50547.1"/>
    <property type="molecule type" value="Genomic_DNA"/>
</dbReference>
<keyword evidence="4 11" id="KW-0812">Transmembrane</keyword>
<keyword evidence="6 11" id="KW-0378">Hydrolase</keyword>
<feature type="active site" evidence="11">
    <location>
        <position position="134"/>
    </location>
</feature>
<keyword evidence="2 11" id="KW-1003">Cell membrane</keyword>
<dbReference type="PANTHER" id="PTHR43221:SF2">
    <property type="entry name" value="PROTEASE HTPX HOMOLOG"/>
    <property type="match status" value="1"/>
</dbReference>
<dbReference type="InterPro" id="IPR050083">
    <property type="entry name" value="HtpX_protease"/>
</dbReference>
<protein>
    <recommendedName>
        <fullName evidence="11">Protease HtpX homolog</fullName>
        <ecNumber evidence="11">3.4.24.-</ecNumber>
    </recommendedName>
</protein>
<reference evidence="13 14" key="1">
    <citation type="submission" date="2018-06" db="EMBL/GenBank/DDBJ databases">
        <title>Extensive metabolic versatility and redundancy in microbially diverse, dynamic hydrothermal sediments.</title>
        <authorList>
            <person name="Dombrowski N."/>
            <person name="Teske A."/>
            <person name="Baker B.J."/>
        </authorList>
    </citation>
    <scope>NUCLEOTIDE SEQUENCE [LARGE SCALE GENOMIC DNA]</scope>
    <source>
        <strain evidence="13">B30_G17</strain>
    </source>
</reference>
<dbReference type="GO" id="GO:0008270">
    <property type="term" value="F:zinc ion binding"/>
    <property type="evidence" value="ECO:0007669"/>
    <property type="project" value="UniProtKB-UniRule"/>
</dbReference>
<evidence type="ECO:0000256" key="3">
    <source>
        <dbReference type="ARBA" id="ARBA00022670"/>
    </source>
</evidence>
<feature type="binding site" evidence="11">
    <location>
        <position position="208"/>
    </location>
    <ligand>
        <name>Zn(2+)</name>
        <dbReference type="ChEBI" id="CHEBI:29105"/>
        <note>catalytic</note>
    </ligand>
</feature>
<feature type="transmembrane region" description="Helical" evidence="11">
    <location>
        <begin position="143"/>
        <end position="162"/>
    </location>
</feature>
<evidence type="ECO:0000256" key="10">
    <source>
        <dbReference type="ARBA" id="ARBA00023136"/>
    </source>
</evidence>
<dbReference type="GO" id="GO:0006508">
    <property type="term" value="P:proteolysis"/>
    <property type="evidence" value="ECO:0007669"/>
    <property type="project" value="UniProtKB-KW"/>
</dbReference>
<dbReference type="HAMAP" id="MF_00188">
    <property type="entry name" value="Pept_M48_protease_HtpX"/>
    <property type="match status" value="1"/>
</dbReference>
<dbReference type="EC" id="3.4.24.-" evidence="11"/>
<evidence type="ECO:0000259" key="12">
    <source>
        <dbReference type="Pfam" id="PF01435"/>
    </source>
</evidence>
<evidence type="ECO:0000256" key="1">
    <source>
        <dbReference type="ARBA" id="ARBA00009779"/>
    </source>
</evidence>
<dbReference type="Proteomes" id="UP000281962">
    <property type="component" value="Unassembled WGS sequence"/>
</dbReference>
<evidence type="ECO:0000256" key="4">
    <source>
        <dbReference type="ARBA" id="ARBA00022692"/>
    </source>
</evidence>
<evidence type="ECO:0000256" key="2">
    <source>
        <dbReference type="ARBA" id="ARBA00022475"/>
    </source>
</evidence>
<evidence type="ECO:0000256" key="9">
    <source>
        <dbReference type="ARBA" id="ARBA00023049"/>
    </source>
</evidence>
<evidence type="ECO:0000313" key="13">
    <source>
        <dbReference type="EMBL" id="RLE50547.1"/>
    </source>
</evidence>
<evidence type="ECO:0000313" key="14">
    <source>
        <dbReference type="Proteomes" id="UP000281962"/>
    </source>
</evidence>
<comment type="subcellular location">
    <subcellularLocation>
        <location evidence="11">Cell membrane</location>
        <topology evidence="11">Multi-pass membrane protein</topology>
    </subcellularLocation>
</comment>
<feature type="domain" description="Peptidase M48" evidence="12">
    <location>
        <begin position="67"/>
        <end position="282"/>
    </location>
</feature>
<comment type="caution">
    <text evidence="13">The sequence shown here is derived from an EMBL/GenBank/DDBJ whole genome shotgun (WGS) entry which is preliminary data.</text>
</comment>
<keyword evidence="3 11" id="KW-0645">Protease</keyword>
<organism evidence="13 14">
    <name type="scientific">Thermoproteota archaeon</name>
    <dbReference type="NCBI Taxonomy" id="2056631"/>
    <lineage>
        <taxon>Archaea</taxon>
        <taxon>Thermoproteota</taxon>
    </lineage>
</organism>